<evidence type="ECO:0000313" key="3">
    <source>
        <dbReference type="Proteomes" id="UP000695562"/>
    </source>
</evidence>
<dbReference type="PANTHER" id="PTHR33576:SF9">
    <property type="entry name" value="TRANSMEMBRANE PROTEIN"/>
    <property type="match status" value="1"/>
</dbReference>
<keyword evidence="1" id="KW-0732">Signal</keyword>
<accession>A0A8J4V8L3</accession>
<evidence type="ECO:0000256" key="1">
    <source>
        <dbReference type="SAM" id="SignalP"/>
    </source>
</evidence>
<dbReference type="InterPro" id="IPR021837">
    <property type="entry name" value="CfaA/B/C"/>
</dbReference>
<feature type="chain" id="PRO_5035261214" evidence="1">
    <location>
        <begin position="17"/>
        <end position="218"/>
    </location>
</feature>
<evidence type="ECO:0000313" key="2">
    <source>
        <dbReference type="EMBL" id="KAF2075179.1"/>
    </source>
</evidence>
<keyword evidence="3" id="KW-1185">Reference proteome</keyword>
<comment type="caution">
    <text evidence="2">The sequence shown here is derived from an EMBL/GenBank/DDBJ whole genome shotgun (WGS) entry which is preliminary data.</text>
</comment>
<organism evidence="2 3">
    <name type="scientific">Polysphondylium violaceum</name>
    <dbReference type="NCBI Taxonomy" id="133409"/>
    <lineage>
        <taxon>Eukaryota</taxon>
        <taxon>Amoebozoa</taxon>
        <taxon>Evosea</taxon>
        <taxon>Eumycetozoa</taxon>
        <taxon>Dictyostelia</taxon>
        <taxon>Dictyosteliales</taxon>
        <taxon>Dictyosteliaceae</taxon>
        <taxon>Polysphondylium</taxon>
    </lineage>
</organism>
<protein>
    <submittedName>
        <fullName evidence="2">Uncharacterized protein</fullName>
    </submittedName>
</protein>
<reference evidence="2" key="1">
    <citation type="submission" date="2020-01" db="EMBL/GenBank/DDBJ databases">
        <title>Development of genomics and gene disruption for Polysphondylium violaceum indicates a role for the polyketide synthase stlB in stalk morphogenesis.</title>
        <authorList>
            <person name="Narita B."/>
            <person name="Kawabe Y."/>
            <person name="Kin K."/>
            <person name="Saito T."/>
            <person name="Gibbs R."/>
            <person name="Kuspa A."/>
            <person name="Muzny D."/>
            <person name="Queller D."/>
            <person name="Richards S."/>
            <person name="Strassman J."/>
            <person name="Sucgang R."/>
            <person name="Worley K."/>
            <person name="Schaap P."/>
        </authorList>
    </citation>
    <scope>NUCLEOTIDE SEQUENCE</scope>
    <source>
        <strain evidence="2">QSvi11</strain>
    </source>
</reference>
<proteinExistence type="predicted"/>
<dbReference type="OrthoDB" id="19499at2759"/>
<sequence>MKGFLFICLLFTICNCIDYSYFYPPQKNEAISGVGYIVGLNQGCVSYDAQGWSAEAVAENDGQSVNLVLYEQHDCSGSPQFNQTMDAQNNIYTIPFNKYDPNNRFMVGVYDPPFQVETVMVMQFYPENNQCVGQAPILKMFFNGTYFNSTDPIAQEYCDNDVPMMKRCESAHCQNSPYPSNCTQYFSNYIWSNFFCRIGVPTDSSSLFDYNNEVLIHF</sequence>
<dbReference type="Proteomes" id="UP000695562">
    <property type="component" value="Unassembled WGS sequence"/>
</dbReference>
<dbReference type="Pfam" id="PF11912">
    <property type="entry name" value="CfaA_B_C"/>
    <property type="match status" value="1"/>
</dbReference>
<gene>
    <name evidence="2" type="ORF">CYY_003527</name>
</gene>
<name>A0A8J4V8L3_9MYCE</name>
<dbReference type="AlphaFoldDB" id="A0A8J4V8L3"/>
<feature type="signal peptide" evidence="1">
    <location>
        <begin position="1"/>
        <end position="16"/>
    </location>
</feature>
<dbReference type="EMBL" id="AJWJ01000111">
    <property type="protein sequence ID" value="KAF2075179.1"/>
    <property type="molecule type" value="Genomic_DNA"/>
</dbReference>
<dbReference type="PANTHER" id="PTHR33576">
    <property type="entry name" value="CARBOHYDRATE BINDING DOMAIN-CONTAINING PROTEIN-RELATED"/>
    <property type="match status" value="1"/>
</dbReference>